<keyword evidence="6" id="KW-0482">Metalloprotease</keyword>
<reference evidence="9 10" key="1">
    <citation type="submission" date="2010-01" db="EMBL/GenBank/DDBJ databases">
        <authorList>
            <person name="Weinstock G."/>
            <person name="Sodergren E."/>
            <person name="Clifton S."/>
            <person name="Fulton L."/>
            <person name="Fulton B."/>
            <person name="Courtney L."/>
            <person name="Fronick C."/>
            <person name="Harrison M."/>
            <person name="Strong C."/>
            <person name="Farmer C."/>
            <person name="Delahaunty K."/>
            <person name="Markovic C."/>
            <person name="Hall O."/>
            <person name="Minx P."/>
            <person name="Tomlinson C."/>
            <person name="Mitreva M."/>
            <person name="Nelson J."/>
            <person name="Hou S."/>
            <person name="Wollam A."/>
            <person name="Pepin K.H."/>
            <person name="Johnson M."/>
            <person name="Bhonagiri V."/>
            <person name="Nash W.E."/>
            <person name="Warren W."/>
            <person name="Chinwalla A."/>
            <person name="Mardis E.R."/>
            <person name="Wilson R.K."/>
        </authorList>
    </citation>
    <scope>NUCLEOTIDE SEQUENCE [LARGE SCALE GENOMIC DNA]</scope>
    <source>
        <strain evidence="9 10">DSM 13479</strain>
    </source>
</reference>
<dbReference type="PROSITE" id="PS52035">
    <property type="entry name" value="PEPTIDASE_M14"/>
    <property type="match status" value="1"/>
</dbReference>
<dbReference type="AlphaFoldDB" id="D3APZ0"/>
<keyword evidence="5" id="KW-0862">Zinc</keyword>
<dbReference type="GO" id="GO:0008270">
    <property type="term" value="F:zinc ion binding"/>
    <property type="evidence" value="ECO:0007669"/>
    <property type="project" value="InterPro"/>
</dbReference>
<comment type="caution">
    <text evidence="9">The sequence shown here is derived from an EMBL/GenBank/DDBJ whole genome shotgun (WGS) entry which is preliminary data.</text>
</comment>
<dbReference type="GO" id="GO:0004181">
    <property type="term" value="F:metallocarboxypeptidase activity"/>
    <property type="evidence" value="ECO:0007669"/>
    <property type="project" value="InterPro"/>
</dbReference>
<dbReference type="HOGENOM" id="CLU_050685_1_1_9"/>
<name>D3APZ0_9FIRM</name>
<dbReference type="Gene3D" id="3.40.630.10">
    <property type="entry name" value="Zn peptidases"/>
    <property type="match status" value="1"/>
</dbReference>
<evidence type="ECO:0000256" key="4">
    <source>
        <dbReference type="ARBA" id="ARBA00022801"/>
    </source>
</evidence>
<evidence type="ECO:0000256" key="7">
    <source>
        <dbReference type="PROSITE-ProRule" id="PRU01379"/>
    </source>
</evidence>
<feature type="domain" description="Peptidase M14" evidence="8">
    <location>
        <begin position="83"/>
        <end position="387"/>
    </location>
</feature>
<protein>
    <submittedName>
        <fullName evidence="9">Zinc carboxypeptidase</fullName>
    </submittedName>
</protein>
<proteinExistence type="inferred from homology"/>
<dbReference type="EMBL" id="ACIO01000616">
    <property type="protein sequence ID" value="EFC96109.1"/>
    <property type="molecule type" value="Genomic_DNA"/>
</dbReference>
<dbReference type="InterPro" id="IPR000834">
    <property type="entry name" value="Peptidase_M14"/>
</dbReference>
<dbReference type="GO" id="GO:0005615">
    <property type="term" value="C:extracellular space"/>
    <property type="evidence" value="ECO:0007669"/>
    <property type="project" value="TreeGrafter"/>
</dbReference>
<dbReference type="Proteomes" id="UP000004968">
    <property type="component" value="Unassembled WGS sequence"/>
</dbReference>
<evidence type="ECO:0000256" key="6">
    <source>
        <dbReference type="ARBA" id="ARBA00023049"/>
    </source>
</evidence>
<comment type="cofactor">
    <cofactor evidence="1">
        <name>Zn(2+)</name>
        <dbReference type="ChEBI" id="CHEBI:29105"/>
    </cofactor>
</comment>
<dbReference type="PRINTS" id="PR00765">
    <property type="entry name" value="CRBOXYPTASEA"/>
</dbReference>
<dbReference type="PANTHER" id="PTHR11705">
    <property type="entry name" value="PROTEASE FAMILY M14 CARBOXYPEPTIDASE A,B"/>
    <property type="match status" value="1"/>
</dbReference>
<evidence type="ECO:0000256" key="5">
    <source>
        <dbReference type="ARBA" id="ARBA00022833"/>
    </source>
</evidence>
<keyword evidence="4" id="KW-0378">Hydrolase</keyword>
<evidence type="ECO:0000313" key="9">
    <source>
        <dbReference type="EMBL" id="EFC96109.1"/>
    </source>
</evidence>
<accession>D3APZ0</accession>
<dbReference type="Pfam" id="PF00246">
    <property type="entry name" value="Peptidase_M14"/>
    <property type="match status" value="1"/>
</dbReference>
<gene>
    <name evidence="9" type="ORF">CLOSTHATH_05696</name>
</gene>
<evidence type="ECO:0000256" key="1">
    <source>
        <dbReference type="ARBA" id="ARBA00001947"/>
    </source>
</evidence>
<evidence type="ECO:0000256" key="3">
    <source>
        <dbReference type="ARBA" id="ARBA00022670"/>
    </source>
</evidence>
<evidence type="ECO:0000256" key="2">
    <source>
        <dbReference type="ARBA" id="ARBA00005988"/>
    </source>
</evidence>
<keyword evidence="9" id="KW-0121">Carboxypeptidase</keyword>
<dbReference type="GO" id="GO:0006508">
    <property type="term" value="P:proteolysis"/>
    <property type="evidence" value="ECO:0007669"/>
    <property type="project" value="UniProtKB-KW"/>
</dbReference>
<evidence type="ECO:0000259" key="8">
    <source>
        <dbReference type="PROSITE" id="PS52035"/>
    </source>
</evidence>
<keyword evidence="3" id="KW-0645">Protease</keyword>
<dbReference type="SUPFAM" id="SSF53187">
    <property type="entry name" value="Zn-dependent exopeptidases"/>
    <property type="match status" value="1"/>
</dbReference>
<feature type="active site" description="Proton donor/acceptor" evidence="7">
    <location>
        <position position="356"/>
    </location>
</feature>
<dbReference type="PANTHER" id="PTHR11705:SF143">
    <property type="entry name" value="SLL0236 PROTEIN"/>
    <property type="match status" value="1"/>
</dbReference>
<organism evidence="9 10">
    <name type="scientific">Hungatella hathewayi DSM 13479</name>
    <dbReference type="NCBI Taxonomy" id="566550"/>
    <lineage>
        <taxon>Bacteria</taxon>
        <taxon>Bacillati</taxon>
        <taxon>Bacillota</taxon>
        <taxon>Clostridia</taxon>
        <taxon>Lachnospirales</taxon>
        <taxon>Lachnospiraceae</taxon>
        <taxon>Hungatella</taxon>
    </lineage>
</organism>
<evidence type="ECO:0000313" key="10">
    <source>
        <dbReference type="Proteomes" id="UP000004968"/>
    </source>
</evidence>
<sequence>MDLKAGQSTVEQEAERGTNMKRMVCAVLSGILILGNAGYGGMVSYGAPTYAEANAVGPGIKAAVGLNDFLDQEVPNPIVKPADKYSYEQMEADIQSLKNTYGDKITVNVIGTSLDGRNIYDIILGNPEAKSQILMQGAIHAREYMTPLVMMSQLEYALAFYDTGHYNYKSVKDMLKKVAIHFVPMTNPDGVTLSQFGIDAIRSDSLKQGIRDCYTRDVTLKRTADSFETYLTKWKANAAGVDLNYNFPYGWDELATKLTEPSSASYKGPAPFSEPESQALRTLVDQYPWAVTVSYHSQGQVIYWTTSSNGAELASNTLAEAVSVMTGYRMDNSDGKGGFKDWMQSRSGAVPGVTLEVGKTPCPVPFAEFPEVWRQNKGVWVQVLDYVVRRI</sequence>
<comment type="similarity">
    <text evidence="2 7">Belongs to the peptidase M14 family.</text>
</comment>
<dbReference type="SMART" id="SM00631">
    <property type="entry name" value="Zn_pept"/>
    <property type="match status" value="1"/>
</dbReference>